<dbReference type="InterPro" id="IPR020843">
    <property type="entry name" value="ER"/>
</dbReference>
<dbReference type="GO" id="GO:0008270">
    <property type="term" value="F:zinc ion binding"/>
    <property type="evidence" value="ECO:0007669"/>
    <property type="project" value="InterPro"/>
</dbReference>
<evidence type="ECO:0000256" key="1">
    <source>
        <dbReference type="ARBA" id="ARBA00001947"/>
    </source>
</evidence>
<dbReference type="Pfam" id="PF00107">
    <property type="entry name" value="ADH_zinc_N"/>
    <property type="match status" value="1"/>
</dbReference>
<comment type="similarity">
    <text evidence="5">Belongs to the zinc-containing alcohol dehydrogenase family.</text>
</comment>
<evidence type="ECO:0000259" key="6">
    <source>
        <dbReference type="SMART" id="SM00829"/>
    </source>
</evidence>
<dbReference type="RefSeq" id="WP_068360286.1">
    <property type="nucleotide sequence ID" value="NZ_FOJN01000004.1"/>
</dbReference>
<dbReference type="SMART" id="SM00829">
    <property type="entry name" value="PKS_ER"/>
    <property type="match status" value="1"/>
</dbReference>
<dbReference type="Pfam" id="PF08240">
    <property type="entry name" value="ADH_N"/>
    <property type="match status" value="1"/>
</dbReference>
<name>A0A1I0T765_9NOCA</name>
<dbReference type="InterPro" id="IPR002328">
    <property type="entry name" value="ADH_Zn_CS"/>
</dbReference>
<gene>
    <name evidence="7" type="ORF">SAMN05444374_104118</name>
</gene>
<comment type="cofactor">
    <cofactor evidence="1 5">
        <name>Zn(2+)</name>
        <dbReference type="ChEBI" id="CHEBI:29105"/>
    </cofactor>
</comment>
<dbReference type="InterPro" id="IPR036291">
    <property type="entry name" value="NAD(P)-bd_dom_sf"/>
</dbReference>
<evidence type="ECO:0000256" key="5">
    <source>
        <dbReference type="RuleBase" id="RU361277"/>
    </source>
</evidence>
<dbReference type="OrthoDB" id="3567264at2"/>
<dbReference type="Proteomes" id="UP000182054">
    <property type="component" value="Unassembled WGS sequence"/>
</dbReference>
<dbReference type="SUPFAM" id="SSF50129">
    <property type="entry name" value="GroES-like"/>
    <property type="match status" value="1"/>
</dbReference>
<dbReference type="PANTHER" id="PTHR43401:SF5">
    <property type="entry name" value="ALCOHOL DEHYDROGENASE-RELATED"/>
    <property type="match status" value="1"/>
</dbReference>
<evidence type="ECO:0000256" key="3">
    <source>
        <dbReference type="ARBA" id="ARBA00022833"/>
    </source>
</evidence>
<dbReference type="PANTHER" id="PTHR43401">
    <property type="entry name" value="L-THREONINE 3-DEHYDROGENASE"/>
    <property type="match status" value="1"/>
</dbReference>
<dbReference type="GO" id="GO:0016491">
    <property type="term" value="F:oxidoreductase activity"/>
    <property type="evidence" value="ECO:0007669"/>
    <property type="project" value="UniProtKB-KW"/>
</dbReference>
<dbReference type="GeneID" id="85485274"/>
<keyword evidence="3 5" id="KW-0862">Zinc</keyword>
<sequence length="325" mass="34258">MRALVIEEFGRPGEMQEVPRPDAAPDGAVIAVAATGVCRSDWHAWQGHDDGVPLPFVPGHEFAGTVVSVGSEVDRAWLGQRVTTPFVCACGRCAECAAGEQQVCARQEQPGFTHDGSFAEFVAVRYAETNLVALPDAVSFDVAATLGCRYATAWRAVHRRARVVAGERVGVFGCGGLGLSAVIVAAQAGAHVTAVDRSPDALEFARRLGAADADTTMPSELHVALECSGHPALMNAALRSLRRRGRHVQVGLLPDGAHTAMDVVIARELDVMGSHGMPARDYPELLRTLPIDAVASMIARREPLEGAQLALDALGDAAGVTILHP</sequence>
<evidence type="ECO:0000256" key="2">
    <source>
        <dbReference type="ARBA" id="ARBA00022723"/>
    </source>
</evidence>
<protein>
    <submittedName>
        <fullName evidence="7">Alcohol dehydrogenase</fullName>
    </submittedName>
</protein>
<evidence type="ECO:0000313" key="7">
    <source>
        <dbReference type="EMBL" id="SFA46866.1"/>
    </source>
</evidence>
<reference evidence="7 8" key="1">
    <citation type="submission" date="2016-10" db="EMBL/GenBank/DDBJ databases">
        <authorList>
            <person name="de Groot N.N."/>
        </authorList>
    </citation>
    <scope>NUCLEOTIDE SEQUENCE [LARGE SCALE GENOMIC DNA]</scope>
    <source>
        <strain evidence="7 8">DSM 44908</strain>
    </source>
</reference>
<accession>A0A1I0T765</accession>
<evidence type="ECO:0000256" key="4">
    <source>
        <dbReference type="ARBA" id="ARBA00023002"/>
    </source>
</evidence>
<keyword evidence="4" id="KW-0560">Oxidoreductase</keyword>
<dbReference type="InterPro" id="IPR013149">
    <property type="entry name" value="ADH-like_C"/>
</dbReference>
<proteinExistence type="inferred from homology"/>
<dbReference type="AlphaFoldDB" id="A0A1I0T765"/>
<organism evidence="7 8">
    <name type="scientific">Rhodococcoides kroppenstedtii</name>
    <dbReference type="NCBI Taxonomy" id="293050"/>
    <lineage>
        <taxon>Bacteria</taxon>
        <taxon>Bacillati</taxon>
        <taxon>Actinomycetota</taxon>
        <taxon>Actinomycetes</taxon>
        <taxon>Mycobacteriales</taxon>
        <taxon>Nocardiaceae</taxon>
        <taxon>Rhodococcoides</taxon>
    </lineage>
</organism>
<dbReference type="InterPro" id="IPR050129">
    <property type="entry name" value="Zn_alcohol_dh"/>
</dbReference>
<dbReference type="Gene3D" id="3.90.180.10">
    <property type="entry name" value="Medium-chain alcohol dehydrogenases, catalytic domain"/>
    <property type="match status" value="1"/>
</dbReference>
<dbReference type="PROSITE" id="PS00059">
    <property type="entry name" value="ADH_ZINC"/>
    <property type="match status" value="1"/>
</dbReference>
<dbReference type="InterPro" id="IPR013154">
    <property type="entry name" value="ADH-like_N"/>
</dbReference>
<dbReference type="SUPFAM" id="SSF51735">
    <property type="entry name" value="NAD(P)-binding Rossmann-fold domains"/>
    <property type="match status" value="1"/>
</dbReference>
<dbReference type="InterPro" id="IPR011032">
    <property type="entry name" value="GroES-like_sf"/>
</dbReference>
<evidence type="ECO:0000313" key="8">
    <source>
        <dbReference type="Proteomes" id="UP000182054"/>
    </source>
</evidence>
<dbReference type="EMBL" id="FOJN01000004">
    <property type="protein sequence ID" value="SFA46866.1"/>
    <property type="molecule type" value="Genomic_DNA"/>
</dbReference>
<keyword evidence="2 5" id="KW-0479">Metal-binding</keyword>
<feature type="domain" description="Enoyl reductase (ER)" evidence="6">
    <location>
        <begin position="10"/>
        <end position="323"/>
    </location>
</feature>